<feature type="region of interest" description="Disordered" evidence="2">
    <location>
        <begin position="199"/>
        <end position="247"/>
    </location>
</feature>
<feature type="region of interest" description="Disordered" evidence="2">
    <location>
        <begin position="146"/>
        <end position="171"/>
    </location>
</feature>
<evidence type="ECO:0000313" key="4">
    <source>
        <dbReference type="EMBL" id="KAF7273989.1"/>
    </source>
</evidence>
<comment type="caution">
    <text evidence="4">The sequence shown here is derived from an EMBL/GenBank/DDBJ whole genome shotgun (WGS) entry which is preliminary data.</text>
</comment>
<dbReference type="InterPro" id="IPR017923">
    <property type="entry name" value="TFIIS_N"/>
</dbReference>
<evidence type="ECO:0000313" key="5">
    <source>
        <dbReference type="Proteomes" id="UP000625711"/>
    </source>
</evidence>
<dbReference type="EMBL" id="JAACXV010013185">
    <property type="protein sequence ID" value="KAF7273989.1"/>
    <property type="molecule type" value="Genomic_DNA"/>
</dbReference>
<dbReference type="PANTHER" id="PTHR15141">
    <property type="entry name" value="TRANSCRIPTION ELONGATION FACTOR B POLYPEPTIDE 3"/>
    <property type="match status" value="1"/>
</dbReference>
<keyword evidence="5" id="KW-1185">Reference proteome</keyword>
<evidence type="ECO:0000259" key="3">
    <source>
        <dbReference type="PROSITE" id="PS51319"/>
    </source>
</evidence>
<organism evidence="4 5">
    <name type="scientific">Rhynchophorus ferrugineus</name>
    <name type="common">Red palm weevil</name>
    <name type="synonym">Curculio ferrugineus</name>
    <dbReference type="NCBI Taxonomy" id="354439"/>
    <lineage>
        <taxon>Eukaryota</taxon>
        <taxon>Metazoa</taxon>
        <taxon>Ecdysozoa</taxon>
        <taxon>Arthropoda</taxon>
        <taxon>Hexapoda</taxon>
        <taxon>Insecta</taxon>
        <taxon>Pterygota</taxon>
        <taxon>Neoptera</taxon>
        <taxon>Endopterygota</taxon>
        <taxon>Coleoptera</taxon>
        <taxon>Polyphaga</taxon>
        <taxon>Cucujiformia</taxon>
        <taxon>Curculionidae</taxon>
        <taxon>Dryophthorinae</taxon>
        <taxon>Rhynchophorus</taxon>
    </lineage>
</organism>
<accession>A0A834MDC0</accession>
<dbReference type="SUPFAM" id="SSF47676">
    <property type="entry name" value="Conserved domain common to transcription factors TFIIS, elongin A, CRSP70"/>
    <property type="match status" value="1"/>
</dbReference>
<dbReference type="GO" id="GO:0005634">
    <property type="term" value="C:nucleus"/>
    <property type="evidence" value="ECO:0007669"/>
    <property type="project" value="UniProtKB-SubCell"/>
</dbReference>
<dbReference type="Pfam" id="PF08711">
    <property type="entry name" value="Med26"/>
    <property type="match status" value="1"/>
</dbReference>
<sequence length="262" mass="30166">MIHSTEKEKRRFNSRLILHAIKKLSKRQVGVTHLEQTYVGKTVNSLKDYEGIVGEKARELVATWRSMVQAEDEREALQNQSKNYPDNIGDNFCSHKCNIILMCEENNREEQIAQESESPYLSDKYNSNASDSQIFLSNNDQHRECLGDMSSSDNDTFNRKRKREDSPPDHCFKEFKEDEIYEHVYKDLNSSGSLNVDFTTERNLSGEPSNEKYPVSDRNANTSIKKPRRAPGTSSKPKTKTKKAPLMAKSISLMKKLLKRTH</sequence>
<dbReference type="Proteomes" id="UP000625711">
    <property type="component" value="Unassembled WGS sequence"/>
</dbReference>
<comment type="subcellular location">
    <subcellularLocation>
        <location evidence="1">Nucleus</location>
    </subcellularLocation>
</comment>
<keyword evidence="1" id="KW-0539">Nucleus</keyword>
<protein>
    <recommendedName>
        <fullName evidence="3">TFIIS N-terminal domain-containing protein</fullName>
    </recommendedName>
</protein>
<dbReference type="Gene3D" id="1.20.930.10">
    <property type="entry name" value="Conserved domain common to transcription factors TFIIS, elongin A, CRSP70"/>
    <property type="match status" value="1"/>
</dbReference>
<gene>
    <name evidence="4" type="ORF">GWI33_013324</name>
</gene>
<proteinExistence type="predicted"/>
<dbReference type="AlphaFoldDB" id="A0A834MDC0"/>
<dbReference type="OrthoDB" id="21513at2759"/>
<dbReference type="InterPro" id="IPR035441">
    <property type="entry name" value="TFIIS/LEDGF_dom_sf"/>
</dbReference>
<dbReference type="PROSITE" id="PS51319">
    <property type="entry name" value="TFIIS_N"/>
    <property type="match status" value="1"/>
</dbReference>
<feature type="domain" description="TFIIS N-terminal" evidence="3">
    <location>
        <begin position="1"/>
        <end position="71"/>
    </location>
</feature>
<dbReference type="PANTHER" id="PTHR15141:SF76">
    <property type="entry name" value="TRANSCRIPTION ELONGATION FACTOR B POLYPEPTIDE 3"/>
    <property type="match status" value="1"/>
</dbReference>
<evidence type="ECO:0000256" key="2">
    <source>
        <dbReference type="SAM" id="MobiDB-lite"/>
    </source>
</evidence>
<feature type="compositionally biased region" description="Polar residues" evidence="2">
    <location>
        <begin position="199"/>
        <end position="208"/>
    </location>
</feature>
<name>A0A834MDC0_RHYFE</name>
<dbReference type="InterPro" id="IPR051870">
    <property type="entry name" value="Elongin-A_domain"/>
</dbReference>
<reference evidence="4" key="1">
    <citation type="submission" date="2020-08" db="EMBL/GenBank/DDBJ databases">
        <title>Genome sequencing and assembly of the red palm weevil Rhynchophorus ferrugineus.</title>
        <authorList>
            <person name="Dias G.B."/>
            <person name="Bergman C.M."/>
            <person name="Manee M."/>
        </authorList>
    </citation>
    <scope>NUCLEOTIDE SEQUENCE</scope>
    <source>
        <strain evidence="4">AA-2017</strain>
        <tissue evidence="4">Whole larva</tissue>
    </source>
</reference>
<evidence type="ECO:0000256" key="1">
    <source>
        <dbReference type="PROSITE-ProRule" id="PRU00649"/>
    </source>
</evidence>